<dbReference type="AlphaFoldDB" id="A0AAJ7L6A2"/>
<dbReference type="Proteomes" id="UP000694867">
    <property type="component" value="Unplaced"/>
</dbReference>
<reference evidence="2" key="1">
    <citation type="submission" date="2025-08" db="UniProtKB">
        <authorList>
            <consortium name="RefSeq"/>
        </authorList>
    </citation>
    <scope>IDENTIFICATION</scope>
</reference>
<dbReference type="GeneID" id="108865011"/>
<keyword evidence="1" id="KW-1185">Reference proteome</keyword>
<sequence>MERMCTRLSVKFFSDKNPRCPVTRDQVAVLIRTCLAVPYGALSLLAIWRRNQRFTISEMHRFMKTVIMPGLTNMKMLQDFFSFFEGLLEPPTWRALDLSTFREMVNKAVVALCPVTARCSEIEETGPLDSDLIEQMKSADVSVIELRELLSLIFHFVSKRIEGTTVKTVSDFWLHELRPDEALCQETQQARIKFACDVVGTIASPESLLLYQLLEPEVAKLTHDLLQIRFYECETRRRFVEIESLRVASAAETPMRLPAIDDVPDSGSSLTLRDLANLSTSGRLGRLHIILETINSRRRLNCAAFCDYCSKTADLFVSLYPWYYMPVTVHKVLIRGADVVENTLSVPIGSLSEEAQEAMNKIHRGNRLGHSRKISRSTTNEDVFHEMLVLSDPYIRSFGSQSPETEYELDEDLQYLLKNCDANGSDSE</sequence>
<accession>A0AAJ7L6A2</accession>
<evidence type="ECO:0000313" key="2">
    <source>
        <dbReference type="RefSeq" id="XP_018497133.1"/>
    </source>
</evidence>
<gene>
    <name evidence="2" type="primary">LOC108865011</name>
</gene>
<name>A0AAJ7L6A2_9ACAR</name>
<dbReference type="RefSeq" id="XP_018497133.1">
    <property type="nucleotide sequence ID" value="XM_018641617.1"/>
</dbReference>
<protein>
    <submittedName>
        <fullName evidence="2">Uncharacterized protein LOC108865011</fullName>
    </submittedName>
</protein>
<dbReference type="KEGG" id="goe:108865011"/>
<proteinExistence type="predicted"/>
<evidence type="ECO:0000313" key="1">
    <source>
        <dbReference type="Proteomes" id="UP000694867"/>
    </source>
</evidence>
<organism evidence="1 2">
    <name type="scientific">Galendromus occidentalis</name>
    <name type="common">western predatory mite</name>
    <dbReference type="NCBI Taxonomy" id="34638"/>
    <lineage>
        <taxon>Eukaryota</taxon>
        <taxon>Metazoa</taxon>
        <taxon>Ecdysozoa</taxon>
        <taxon>Arthropoda</taxon>
        <taxon>Chelicerata</taxon>
        <taxon>Arachnida</taxon>
        <taxon>Acari</taxon>
        <taxon>Parasitiformes</taxon>
        <taxon>Mesostigmata</taxon>
        <taxon>Gamasina</taxon>
        <taxon>Phytoseioidea</taxon>
        <taxon>Phytoseiidae</taxon>
        <taxon>Typhlodrominae</taxon>
        <taxon>Galendromus</taxon>
    </lineage>
</organism>